<sequence>MKFCLFGVLLAASTEAFVPLRNRLSSRHSMVPRFNDAQTEEPAVETSGPAETAVAVIEAKESKQAVSDFPKKPVELAAMLTDAELDAEYERFRTMAEKLPGVSGPFGYFDPLSFGMGTPEKIKKWTEAEIKHGRLAMLASVGYLVQEFFHPLQPDAPARALTQWQYIEDKWPQFDEIVLVVIGLIEGYTIAKGWQSPDEHSGGFFAANLKSSYEPGDLGFDPLNLLPKDAEGRKSMMTKERNNGRLAMLAIIGMWLQEIAKPDVTLFG</sequence>
<feature type="binding site" evidence="5">
    <location>
        <position position="243"/>
    </location>
    <ligand>
        <name>chlorophyll a</name>
        <dbReference type="ChEBI" id="CHEBI:58416"/>
        <label>1</label>
    </ligand>
</feature>
<feature type="binding site" evidence="5">
    <location>
        <position position="240"/>
    </location>
    <ligand>
        <name>chlorophyll a</name>
        <dbReference type="ChEBI" id="CHEBI:58416"/>
        <label>1</label>
    </ligand>
</feature>
<feature type="binding site" evidence="5">
    <location>
        <position position="132"/>
    </location>
    <ligand>
        <name>chlorophyll a</name>
        <dbReference type="ChEBI" id="CHEBI:58416"/>
        <label>1</label>
    </ligand>
</feature>
<dbReference type="GO" id="GO:0009507">
    <property type="term" value="C:chloroplast"/>
    <property type="evidence" value="ECO:0007669"/>
    <property type="project" value="UniProtKB-SubCell"/>
</dbReference>
<evidence type="ECO:0000256" key="2">
    <source>
        <dbReference type="ARBA" id="ARBA00022528"/>
    </source>
</evidence>
<dbReference type="InterPro" id="IPR022796">
    <property type="entry name" value="Chloroa_b-bind"/>
</dbReference>
<evidence type="ECO:0000256" key="5">
    <source>
        <dbReference type="PIRSR" id="PIRSR601344-1"/>
    </source>
</evidence>
<dbReference type="Gene3D" id="1.10.3460.10">
    <property type="entry name" value="Chlorophyll a/b binding protein domain"/>
    <property type="match status" value="1"/>
</dbReference>
<dbReference type="Pfam" id="PF00504">
    <property type="entry name" value="Chloroa_b-bind"/>
    <property type="match status" value="1"/>
</dbReference>
<keyword evidence="6" id="KW-0732">Signal</keyword>
<dbReference type="GO" id="GO:0009765">
    <property type="term" value="P:photosynthesis, light harvesting"/>
    <property type="evidence" value="ECO:0007669"/>
    <property type="project" value="InterPro"/>
</dbReference>
<evidence type="ECO:0000256" key="6">
    <source>
        <dbReference type="SAM" id="SignalP"/>
    </source>
</evidence>
<dbReference type="SUPFAM" id="SSF103511">
    <property type="entry name" value="Chlorophyll a-b binding protein"/>
    <property type="match status" value="1"/>
</dbReference>
<name>A0A0G4HNN3_9ALVE</name>
<evidence type="ECO:0000256" key="4">
    <source>
        <dbReference type="ARBA" id="ARBA00022640"/>
    </source>
</evidence>
<dbReference type="VEuPathDB" id="CryptoDB:Cvel_29604"/>
<keyword evidence="3" id="KW-0602">Photosynthesis</keyword>
<dbReference type="GO" id="GO:0016020">
    <property type="term" value="C:membrane"/>
    <property type="evidence" value="ECO:0007669"/>
    <property type="project" value="InterPro"/>
</dbReference>
<gene>
    <name evidence="7" type="ORF">Cvel_29604</name>
</gene>
<dbReference type="PhylomeDB" id="A0A0G4HNN3"/>
<accession>A0A0G4HNN3</accession>
<feature type="chain" id="PRO_5005192038" description="Plastid light harvesting protein" evidence="6">
    <location>
        <begin position="17"/>
        <end position="268"/>
    </location>
</feature>
<protein>
    <recommendedName>
        <fullName evidence="8">Plastid light harvesting protein</fullName>
    </recommendedName>
</protein>
<dbReference type="AlphaFoldDB" id="A0A0G4HNN3"/>
<feature type="binding site" evidence="5">
    <location>
        <position position="129"/>
    </location>
    <ligand>
        <name>chlorophyll a</name>
        <dbReference type="ChEBI" id="CHEBI:58416"/>
        <label>1</label>
    </ligand>
</feature>
<feature type="binding site" evidence="5">
    <location>
        <position position="239"/>
    </location>
    <ligand>
        <name>chlorophyll a</name>
        <dbReference type="ChEBI" id="CHEBI:58416"/>
        <label>1</label>
    </ligand>
</feature>
<feature type="binding site" description="axial binding residue" evidence="5">
    <location>
        <position position="134"/>
    </location>
    <ligand>
        <name>chlorophyll b</name>
        <dbReference type="ChEBI" id="CHEBI:61721"/>
        <label>1</label>
    </ligand>
    <ligandPart>
        <name>Mg</name>
        <dbReference type="ChEBI" id="CHEBI:25107"/>
    </ligandPart>
</feature>
<feature type="binding site" evidence="5">
    <location>
        <position position="257"/>
    </location>
    <ligand>
        <name>chlorophyll a</name>
        <dbReference type="ChEBI" id="CHEBI:58416"/>
        <label>1</label>
    </ligand>
</feature>
<evidence type="ECO:0008006" key="8">
    <source>
        <dbReference type="Google" id="ProtNLM"/>
    </source>
</evidence>
<dbReference type="GO" id="GO:0016168">
    <property type="term" value="F:chlorophyll binding"/>
    <property type="evidence" value="ECO:0007669"/>
    <property type="project" value="UniProtKB-KW"/>
</dbReference>
<organism evidence="7">
    <name type="scientific">Chromera velia CCMP2878</name>
    <dbReference type="NCBI Taxonomy" id="1169474"/>
    <lineage>
        <taxon>Eukaryota</taxon>
        <taxon>Sar</taxon>
        <taxon>Alveolata</taxon>
        <taxon>Colpodellida</taxon>
        <taxon>Chromeraceae</taxon>
        <taxon>Chromera</taxon>
    </lineage>
</organism>
<evidence type="ECO:0000256" key="3">
    <source>
        <dbReference type="ARBA" id="ARBA00022531"/>
    </source>
</evidence>
<reference evidence="7" key="1">
    <citation type="submission" date="2014-11" db="EMBL/GenBank/DDBJ databases">
        <authorList>
            <person name="Otto D Thomas"/>
            <person name="Naeem Raeece"/>
        </authorList>
    </citation>
    <scope>NUCLEOTIDE SEQUENCE</scope>
</reference>
<comment type="subcellular location">
    <subcellularLocation>
        <location evidence="1">Plastid</location>
        <location evidence="1">Chloroplast</location>
    </subcellularLocation>
</comment>
<keyword evidence="4" id="KW-0934">Plastid</keyword>
<feature type="signal peptide" evidence="6">
    <location>
        <begin position="1"/>
        <end position="16"/>
    </location>
</feature>
<keyword evidence="5" id="KW-0157">Chromophore</keyword>
<evidence type="ECO:0000313" key="7">
    <source>
        <dbReference type="EMBL" id="CEM45859.1"/>
    </source>
</evidence>
<dbReference type="InterPro" id="IPR001344">
    <property type="entry name" value="Chloro_AB-bd_pln"/>
</dbReference>
<feature type="binding site" evidence="5">
    <location>
        <position position="245"/>
    </location>
    <ligand>
        <name>chlorophyll a</name>
        <dbReference type="ChEBI" id="CHEBI:58416"/>
        <label>1</label>
    </ligand>
</feature>
<keyword evidence="5" id="KW-0148">Chlorophyll</keyword>
<dbReference type="EMBL" id="CDMZ01003305">
    <property type="protein sequence ID" value="CEM45859.1"/>
    <property type="molecule type" value="Genomic_DNA"/>
</dbReference>
<dbReference type="PANTHER" id="PTHR21649">
    <property type="entry name" value="CHLOROPHYLL A/B BINDING PROTEIN"/>
    <property type="match status" value="1"/>
</dbReference>
<proteinExistence type="predicted"/>
<evidence type="ECO:0000256" key="1">
    <source>
        <dbReference type="ARBA" id="ARBA00004229"/>
    </source>
</evidence>
<keyword evidence="2" id="KW-0150">Chloroplast</keyword>